<organism evidence="1 2">
    <name type="scientific">Spartinivicinus poritis</name>
    <dbReference type="NCBI Taxonomy" id="2994640"/>
    <lineage>
        <taxon>Bacteria</taxon>
        <taxon>Pseudomonadati</taxon>
        <taxon>Pseudomonadota</taxon>
        <taxon>Gammaproteobacteria</taxon>
        <taxon>Oceanospirillales</taxon>
        <taxon>Zooshikellaceae</taxon>
        <taxon>Spartinivicinus</taxon>
    </lineage>
</organism>
<evidence type="ECO:0000313" key="1">
    <source>
        <dbReference type="EMBL" id="MDE1464541.1"/>
    </source>
</evidence>
<dbReference type="EMBL" id="JAPMOU010000037">
    <property type="protein sequence ID" value="MDE1464541.1"/>
    <property type="molecule type" value="Genomic_DNA"/>
</dbReference>
<sequence length="275" mass="30248">MNINGFLSVFNLGNNISSSSQATKEGGLTGLNNHLQSLNGPDKQKAAALIEQLTSSTPDETGSLSALTKMTSFVELKNIFTGDIQDKFDGTITQLNDGSYLFQGSFNSEEIVSVEYGDLIDELAAVREQKLTNHSQYLPIDIDAPPEAVLAAIDKVEIENNQWKNVSGGNETRIGLQFLKDKFEADNGKGSEISLTKPEINKWITSQLQSFDYFGKINPNKNEALMSEFSELAMSGKDDFWLKTAFNSLTTIRIEAEKLLAEKSIVTLTPNAHRV</sequence>
<name>A0ABT5UDU7_9GAMM</name>
<accession>A0ABT5UDU7</accession>
<dbReference type="RefSeq" id="WP_274690867.1">
    <property type="nucleotide sequence ID" value="NZ_JAPMOU010000037.1"/>
</dbReference>
<keyword evidence="2" id="KW-1185">Reference proteome</keyword>
<evidence type="ECO:0000313" key="2">
    <source>
        <dbReference type="Proteomes" id="UP001528823"/>
    </source>
</evidence>
<protein>
    <submittedName>
        <fullName evidence="1">Uncharacterized protein</fullName>
    </submittedName>
</protein>
<comment type="caution">
    <text evidence="1">The sequence shown here is derived from an EMBL/GenBank/DDBJ whole genome shotgun (WGS) entry which is preliminary data.</text>
</comment>
<proteinExistence type="predicted"/>
<reference evidence="1 2" key="1">
    <citation type="submission" date="2022-11" db="EMBL/GenBank/DDBJ databases">
        <title>Spartinivicinus poritis sp. nov., isolated from scleractinian coral Porites lutea.</title>
        <authorList>
            <person name="Zhang G."/>
            <person name="Cai L."/>
            <person name="Wei Q."/>
        </authorList>
    </citation>
    <scope>NUCLEOTIDE SEQUENCE [LARGE SCALE GENOMIC DNA]</scope>
    <source>
        <strain evidence="1 2">A2-2</strain>
    </source>
</reference>
<gene>
    <name evidence="1" type="ORF">ORQ98_21490</name>
</gene>
<dbReference type="Proteomes" id="UP001528823">
    <property type="component" value="Unassembled WGS sequence"/>
</dbReference>